<sequence length="296" mass="33885">MGFVEKEFEIKDEKVLDFLVKKVGFNLREAKRAIDRGRVSVNGKRVTQKSQKATGKLKCIMFEPNGYGLKPIFETTHFAIFDKPSGVAIHPKKLANTKSLLDDVRALWGNDANLVHRLDKETSGLVMASKNKFAESILKRAFQDKDIKKSYLALVKGRLDKEMTIKKPIAVNKDENIKVKVIIHPEGKESVTIVKPIKIFDNYTLVECDLLTGRQHQIRVHLFSIGHPIVGDPLYGVDNDFADRYLNKLVTEKERIAKTGANRLMLHSYKLEFEFMNNKYIIKSDSFFEVLKNFIN</sequence>
<dbReference type="EMBL" id="RJVK01000005">
    <property type="protein sequence ID" value="ROR38799.1"/>
    <property type="molecule type" value="Genomic_DNA"/>
</dbReference>
<evidence type="ECO:0000313" key="10">
    <source>
        <dbReference type="EMBL" id="ROR38799.1"/>
    </source>
</evidence>
<evidence type="ECO:0000259" key="8">
    <source>
        <dbReference type="Pfam" id="PF01479"/>
    </source>
</evidence>
<keyword evidence="3" id="KW-0413">Isomerase</keyword>
<dbReference type="GO" id="GO:0003723">
    <property type="term" value="F:RNA binding"/>
    <property type="evidence" value="ECO:0007669"/>
    <property type="project" value="UniProtKB-KW"/>
</dbReference>
<feature type="domain" description="Pseudouridine synthase RsuA/RluA-like" evidence="7">
    <location>
        <begin position="77"/>
        <end position="222"/>
    </location>
</feature>
<dbReference type="PANTHER" id="PTHR21600:SF44">
    <property type="entry name" value="RIBOSOMAL LARGE SUBUNIT PSEUDOURIDINE SYNTHASE D"/>
    <property type="match status" value="1"/>
</dbReference>
<dbReference type="InterPro" id="IPR002942">
    <property type="entry name" value="S4_RNA-bd"/>
</dbReference>
<dbReference type="Pfam" id="PF00849">
    <property type="entry name" value="PseudoU_synth_2"/>
    <property type="match status" value="1"/>
</dbReference>
<comment type="similarity">
    <text evidence="2">Belongs to the pseudouridine synthase RluA family.</text>
</comment>
<dbReference type="PANTHER" id="PTHR21600">
    <property type="entry name" value="MITOCHONDRIAL RNA PSEUDOURIDINE SYNTHASE"/>
    <property type="match status" value="1"/>
</dbReference>
<evidence type="ECO:0000256" key="5">
    <source>
        <dbReference type="ARBA" id="ARBA00033164"/>
    </source>
</evidence>
<feature type="domain" description="RNA-binding S4" evidence="8">
    <location>
        <begin position="16"/>
        <end position="52"/>
    </location>
</feature>
<evidence type="ECO:0000259" key="7">
    <source>
        <dbReference type="Pfam" id="PF00849"/>
    </source>
</evidence>
<reference evidence="9" key="3">
    <citation type="submission" date="2019-06" db="EMBL/GenBank/DDBJ databases">
        <title>A comparative analysis of the Nautiliaceae.</title>
        <authorList>
            <person name="Grosche A."/>
            <person name="Smedile F."/>
            <person name="Vetriani C."/>
        </authorList>
    </citation>
    <scope>NUCLEOTIDE SEQUENCE</scope>
    <source>
        <strain evidence="9">TB6</strain>
    </source>
</reference>
<reference evidence="12" key="1">
    <citation type="submission" date="2018-03" db="EMBL/GenBank/DDBJ databases">
        <title>A comparative analysis of the Nautiliaceae.</title>
        <authorList>
            <person name="Grosche A."/>
            <person name="Smedile F."/>
            <person name="Vetriani C."/>
        </authorList>
    </citation>
    <scope>NUCLEOTIDE SEQUENCE [LARGE SCALE GENOMIC DNA]</scope>
    <source>
        <strain evidence="12">TB6</strain>
    </source>
</reference>
<evidence type="ECO:0000256" key="2">
    <source>
        <dbReference type="ARBA" id="ARBA00010876"/>
    </source>
</evidence>
<reference evidence="10 11" key="2">
    <citation type="submission" date="2018-11" db="EMBL/GenBank/DDBJ databases">
        <title>Genomic Encyclopedia of Type Strains, Phase IV (KMG-IV): sequencing the most valuable type-strain genomes for metagenomic binning, comparative biology and taxonomic classification.</title>
        <authorList>
            <person name="Goeker M."/>
        </authorList>
    </citation>
    <scope>NUCLEOTIDE SEQUENCE [LARGE SCALE GENOMIC DNA]</scope>
    <source>
        <strain evidence="10 11">DSM 27783</strain>
    </source>
</reference>
<gene>
    <name evidence="9" type="ORF">C6V80_09385</name>
    <name evidence="10" type="ORF">EDC58_1712</name>
</gene>
<dbReference type="Proteomes" id="UP000298805">
    <property type="component" value="Chromosome"/>
</dbReference>
<accession>A0AAJ4RBE8</accession>
<dbReference type="PROSITE" id="PS01129">
    <property type="entry name" value="PSI_RLU"/>
    <property type="match status" value="1"/>
</dbReference>
<proteinExistence type="inferred from homology"/>
<dbReference type="Gene3D" id="3.10.290.10">
    <property type="entry name" value="RNA-binding S4 domain"/>
    <property type="match status" value="1"/>
</dbReference>
<dbReference type="InterPro" id="IPR006145">
    <property type="entry name" value="PsdUridine_synth_RsuA/RluA"/>
</dbReference>
<comment type="catalytic activity">
    <reaction evidence="1">
        <text>a uridine in RNA = a pseudouridine in RNA</text>
        <dbReference type="Rhea" id="RHEA:48348"/>
        <dbReference type="Rhea" id="RHEA-COMP:12068"/>
        <dbReference type="Rhea" id="RHEA-COMP:12069"/>
        <dbReference type="ChEBI" id="CHEBI:65314"/>
        <dbReference type="ChEBI" id="CHEBI:65315"/>
    </reaction>
</comment>
<dbReference type="SUPFAM" id="SSF55174">
    <property type="entry name" value="Alpha-L RNA-binding motif"/>
    <property type="match status" value="1"/>
</dbReference>
<dbReference type="GO" id="GO:0120159">
    <property type="term" value="F:rRNA pseudouridine synthase activity"/>
    <property type="evidence" value="ECO:0007669"/>
    <property type="project" value="UniProtKB-ARBA"/>
</dbReference>
<dbReference type="RefSeq" id="WP_123353091.1">
    <property type="nucleotide sequence ID" value="NZ_CP027432.2"/>
</dbReference>
<dbReference type="InterPro" id="IPR020103">
    <property type="entry name" value="PsdUridine_synth_cat_dom_sf"/>
</dbReference>
<dbReference type="SUPFAM" id="SSF55120">
    <property type="entry name" value="Pseudouridine synthase"/>
    <property type="match status" value="1"/>
</dbReference>
<dbReference type="InterPro" id="IPR036986">
    <property type="entry name" value="S4_RNA-bd_sf"/>
</dbReference>
<keyword evidence="6" id="KW-0694">RNA-binding</keyword>
<dbReference type="CDD" id="cd00165">
    <property type="entry name" value="S4"/>
    <property type="match status" value="1"/>
</dbReference>
<dbReference type="PROSITE" id="PS50889">
    <property type="entry name" value="S4"/>
    <property type="match status" value="1"/>
</dbReference>
<keyword evidence="12" id="KW-1185">Reference proteome</keyword>
<dbReference type="InterPro" id="IPR050188">
    <property type="entry name" value="RluA_PseudoU_synthase"/>
</dbReference>
<name>A0AAJ4RBE8_9BACT</name>
<evidence type="ECO:0000313" key="9">
    <source>
        <dbReference type="EMBL" id="QCI29156.1"/>
    </source>
</evidence>
<organism evidence="10 11">
    <name type="scientific">Caminibacter pacificus</name>
    <dbReference type="NCBI Taxonomy" id="1424653"/>
    <lineage>
        <taxon>Bacteria</taxon>
        <taxon>Pseudomonadati</taxon>
        <taxon>Campylobacterota</taxon>
        <taxon>Epsilonproteobacteria</taxon>
        <taxon>Nautiliales</taxon>
        <taxon>Nautiliaceae</taxon>
        <taxon>Caminibacter</taxon>
    </lineage>
</organism>
<evidence type="ECO:0000256" key="4">
    <source>
        <dbReference type="ARBA" id="ARBA00031870"/>
    </source>
</evidence>
<evidence type="ECO:0000256" key="1">
    <source>
        <dbReference type="ARBA" id="ARBA00000073"/>
    </source>
</evidence>
<dbReference type="Gene3D" id="3.30.2350.10">
    <property type="entry name" value="Pseudouridine synthase"/>
    <property type="match status" value="1"/>
</dbReference>
<dbReference type="CDD" id="cd02869">
    <property type="entry name" value="PseudoU_synth_RluA_like"/>
    <property type="match status" value="1"/>
</dbReference>
<protein>
    <recommendedName>
        <fullName evidence="4">RNA pseudouridylate synthase</fullName>
    </recommendedName>
    <alternativeName>
        <fullName evidence="5">RNA-uridine isomerase</fullName>
    </alternativeName>
</protein>
<evidence type="ECO:0000313" key="12">
    <source>
        <dbReference type="Proteomes" id="UP000298805"/>
    </source>
</evidence>
<dbReference type="GO" id="GO:0000455">
    <property type="term" value="P:enzyme-directed rRNA pseudouridine synthesis"/>
    <property type="evidence" value="ECO:0007669"/>
    <property type="project" value="TreeGrafter"/>
</dbReference>
<dbReference type="InterPro" id="IPR006224">
    <property type="entry name" value="PsdUridine_synth_RluA-like_CS"/>
</dbReference>
<evidence type="ECO:0000313" key="11">
    <source>
        <dbReference type="Proteomes" id="UP000272781"/>
    </source>
</evidence>
<dbReference type="Pfam" id="PF01479">
    <property type="entry name" value="S4"/>
    <property type="match status" value="1"/>
</dbReference>
<evidence type="ECO:0000256" key="3">
    <source>
        <dbReference type="ARBA" id="ARBA00023235"/>
    </source>
</evidence>
<dbReference type="AlphaFoldDB" id="A0AAJ4RBE8"/>
<dbReference type="Proteomes" id="UP000272781">
    <property type="component" value="Unassembled WGS sequence"/>
</dbReference>
<evidence type="ECO:0000256" key="6">
    <source>
        <dbReference type="PROSITE-ProRule" id="PRU00182"/>
    </source>
</evidence>
<dbReference type="EMBL" id="CP027432">
    <property type="protein sequence ID" value="QCI29156.1"/>
    <property type="molecule type" value="Genomic_DNA"/>
</dbReference>